<keyword evidence="6 7" id="KW-0012">Acyltransferase</keyword>
<dbReference type="GO" id="GO:0005737">
    <property type="term" value="C:cytoplasm"/>
    <property type="evidence" value="ECO:0007669"/>
    <property type="project" value="TreeGrafter"/>
</dbReference>
<keyword evidence="12" id="KW-1185">Reference proteome</keyword>
<dbReference type="PROSITE" id="PS50968">
    <property type="entry name" value="BIOTINYL_LIPOYL"/>
    <property type="match status" value="1"/>
</dbReference>
<evidence type="ECO:0000259" key="10">
    <source>
        <dbReference type="PROSITE" id="PS51826"/>
    </source>
</evidence>
<dbReference type="InterPro" id="IPR004167">
    <property type="entry name" value="PSBD"/>
</dbReference>
<evidence type="ECO:0000256" key="1">
    <source>
        <dbReference type="ARBA" id="ARBA00001938"/>
    </source>
</evidence>
<dbReference type="Proteomes" id="UP000019131">
    <property type="component" value="Unassembled WGS sequence"/>
</dbReference>
<dbReference type="InterPro" id="IPR001078">
    <property type="entry name" value="2-oxoacid_DH_actylTfrase"/>
</dbReference>
<proteinExistence type="inferred from homology"/>
<evidence type="ECO:0000256" key="3">
    <source>
        <dbReference type="ARBA" id="ARBA00011484"/>
    </source>
</evidence>
<keyword evidence="4 7" id="KW-0808">Transferase</keyword>
<evidence type="ECO:0000259" key="9">
    <source>
        <dbReference type="PROSITE" id="PS50968"/>
    </source>
</evidence>
<sequence>MINEDDVLFEVETAKVSSEIPSPVAGKVVEILFKEGDVVPVGVVVAIIDLAGESSGEATVDAPEEKGTTPSVEVAKQKDESVTTPPKEQPQKLDKGDDEKWFSPMVLQLAKEANMSADELNAIEGTGYKGRLTKTDISNYISRKGKEFAPQPATATPIAKNVEQKIEKVDATPLPRSAEDTIVPMDSIRSITAERMIESVQTSAHVTTIVEIDVTKLVKWRTKNKDSFVAHEGIALTFMPAIAEATAKALVEFPEINAS</sequence>
<dbReference type="Pfam" id="PF02817">
    <property type="entry name" value="E3_binding"/>
    <property type="match status" value="1"/>
</dbReference>
<dbReference type="Gene3D" id="3.30.559.10">
    <property type="entry name" value="Chloramphenicol acetyltransferase-like domain"/>
    <property type="match status" value="1"/>
</dbReference>
<dbReference type="CDD" id="cd06849">
    <property type="entry name" value="lipoyl_domain"/>
    <property type="match status" value="1"/>
</dbReference>
<comment type="caution">
    <text evidence="11">The sequence shown here is derived from an EMBL/GenBank/DDBJ whole genome shotgun (WGS) entry which is preliminary data.</text>
</comment>
<dbReference type="InterPro" id="IPR000089">
    <property type="entry name" value="Biotin_lipoyl"/>
</dbReference>
<evidence type="ECO:0000313" key="12">
    <source>
        <dbReference type="Proteomes" id="UP000019131"/>
    </source>
</evidence>
<keyword evidence="5 7" id="KW-0450">Lipoyl</keyword>
<comment type="subunit">
    <text evidence="3">Forms a 24-polypeptide structural core with octahedral symmetry.</text>
</comment>
<gene>
    <name evidence="11" type="ORF">JCM10512_1797</name>
</gene>
<organism evidence="11 12">
    <name type="scientific">Bacteroides reticulotermitis JCM 10512</name>
    <dbReference type="NCBI Taxonomy" id="1445607"/>
    <lineage>
        <taxon>Bacteria</taxon>
        <taxon>Pseudomonadati</taxon>
        <taxon>Bacteroidota</taxon>
        <taxon>Bacteroidia</taxon>
        <taxon>Bacteroidales</taxon>
        <taxon>Bacteroidaceae</taxon>
        <taxon>Bacteroides</taxon>
    </lineage>
</organism>
<evidence type="ECO:0000256" key="7">
    <source>
        <dbReference type="RuleBase" id="RU003423"/>
    </source>
</evidence>
<feature type="compositionally biased region" description="Basic and acidic residues" evidence="8">
    <location>
        <begin position="89"/>
        <end position="98"/>
    </location>
</feature>
<comment type="cofactor">
    <cofactor evidence="1 7">
        <name>(R)-lipoate</name>
        <dbReference type="ChEBI" id="CHEBI:83088"/>
    </cofactor>
</comment>
<dbReference type="PANTHER" id="PTHR43178">
    <property type="entry name" value="DIHYDROLIPOAMIDE ACETYLTRANSFERASE COMPONENT OF PYRUVATE DEHYDROGENASE COMPLEX"/>
    <property type="match status" value="1"/>
</dbReference>
<dbReference type="STRING" id="1445607.JCM10512_1797"/>
<evidence type="ECO:0000256" key="8">
    <source>
        <dbReference type="SAM" id="MobiDB-lite"/>
    </source>
</evidence>
<dbReference type="Gene3D" id="4.10.320.10">
    <property type="entry name" value="E3-binding domain"/>
    <property type="match status" value="1"/>
</dbReference>
<dbReference type="InterPro" id="IPR036625">
    <property type="entry name" value="E3-bd_dom_sf"/>
</dbReference>
<dbReference type="PROSITE" id="PS51826">
    <property type="entry name" value="PSBD"/>
    <property type="match status" value="1"/>
</dbReference>
<name>W4URV4_9BACE</name>
<protein>
    <recommendedName>
        <fullName evidence="7">Dihydrolipoamide acetyltransferase component of pyruvate dehydrogenase complex</fullName>
        <ecNumber evidence="7">2.3.1.-</ecNumber>
    </recommendedName>
</protein>
<feature type="region of interest" description="Disordered" evidence="8">
    <location>
        <begin position="55"/>
        <end position="98"/>
    </location>
</feature>
<dbReference type="SUPFAM" id="SSF51230">
    <property type="entry name" value="Single hybrid motif"/>
    <property type="match status" value="1"/>
</dbReference>
<dbReference type="InterPro" id="IPR050743">
    <property type="entry name" value="2-oxoacid_DH_E2_comp"/>
</dbReference>
<dbReference type="EMBL" id="BAIV01000009">
    <property type="protein sequence ID" value="GAE83517.1"/>
    <property type="molecule type" value="Genomic_DNA"/>
</dbReference>
<dbReference type="InterPro" id="IPR023213">
    <property type="entry name" value="CAT-like_dom_sf"/>
</dbReference>
<evidence type="ECO:0000256" key="5">
    <source>
        <dbReference type="ARBA" id="ARBA00022823"/>
    </source>
</evidence>
<dbReference type="Pfam" id="PF00364">
    <property type="entry name" value="Biotin_lipoyl"/>
    <property type="match status" value="1"/>
</dbReference>
<dbReference type="GO" id="GO:0016407">
    <property type="term" value="F:acetyltransferase activity"/>
    <property type="evidence" value="ECO:0007669"/>
    <property type="project" value="TreeGrafter"/>
</dbReference>
<dbReference type="SUPFAM" id="SSF47005">
    <property type="entry name" value="Peripheral subunit-binding domain of 2-oxo acid dehydrogenase complex"/>
    <property type="match status" value="1"/>
</dbReference>
<accession>W4URV4</accession>
<dbReference type="EC" id="2.3.1.-" evidence="7"/>
<feature type="domain" description="Lipoyl-binding" evidence="9">
    <location>
        <begin position="1"/>
        <end position="49"/>
    </location>
</feature>
<dbReference type="AlphaFoldDB" id="W4URV4"/>
<reference evidence="11 12" key="1">
    <citation type="journal article" date="2014" name="Genome Announc.">
        <title>Draft Genome Sequence of Bacteroides reticulotermitis Strain JCM 10512T, Isolated from the Gut of a Termite.</title>
        <authorList>
            <person name="Yuki M."/>
            <person name="Oshima K."/>
            <person name="Suda W."/>
            <person name="Sakamoto M."/>
            <person name="Iida T."/>
            <person name="Hattori M."/>
            <person name="Ohkuma M."/>
        </authorList>
    </citation>
    <scope>NUCLEOTIDE SEQUENCE [LARGE SCALE GENOMIC DNA]</scope>
    <source>
        <strain evidence="11 12">JCM 10512</strain>
    </source>
</reference>
<evidence type="ECO:0000313" key="11">
    <source>
        <dbReference type="EMBL" id="GAE83517.1"/>
    </source>
</evidence>
<feature type="domain" description="Peripheral subunit-binding (PSBD)" evidence="10">
    <location>
        <begin position="101"/>
        <end position="141"/>
    </location>
</feature>
<dbReference type="InterPro" id="IPR011053">
    <property type="entry name" value="Single_hybrid_motif"/>
</dbReference>
<dbReference type="Gene3D" id="2.40.50.100">
    <property type="match status" value="1"/>
</dbReference>
<dbReference type="PANTHER" id="PTHR43178:SF5">
    <property type="entry name" value="LIPOAMIDE ACYLTRANSFERASE COMPONENT OF BRANCHED-CHAIN ALPHA-KETO ACID DEHYDROGENASE COMPLEX, MITOCHONDRIAL"/>
    <property type="match status" value="1"/>
</dbReference>
<evidence type="ECO:0000256" key="6">
    <source>
        <dbReference type="ARBA" id="ARBA00023315"/>
    </source>
</evidence>
<dbReference type="GO" id="GO:0031405">
    <property type="term" value="F:lipoic acid binding"/>
    <property type="evidence" value="ECO:0007669"/>
    <property type="project" value="TreeGrafter"/>
</dbReference>
<dbReference type="SUPFAM" id="SSF52777">
    <property type="entry name" value="CoA-dependent acyltransferases"/>
    <property type="match status" value="1"/>
</dbReference>
<evidence type="ECO:0000256" key="2">
    <source>
        <dbReference type="ARBA" id="ARBA00007317"/>
    </source>
</evidence>
<evidence type="ECO:0000256" key="4">
    <source>
        <dbReference type="ARBA" id="ARBA00022679"/>
    </source>
</evidence>
<dbReference type="Pfam" id="PF00198">
    <property type="entry name" value="2-oxoacid_dh"/>
    <property type="match status" value="1"/>
</dbReference>
<comment type="similarity">
    <text evidence="2 7">Belongs to the 2-oxoacid dehydrogenase family.</text>
</comment>